<proteinExistence type="predicted"/>
<keyword evidence="2" id="KW-1185">Reference proteome</keyword>
<dbReference type="Proteomes" id="UP000616151">
    <property type="component" value="Unassembled WGS sequence"/>
</dbReference>
<evidence type="ECO:0000313" key="2">
    <source>
        <dbReference type="Proteomes" id="UP000616151"/>
    </source>
</evidence>
<sequence>MLDALTLDQLRVFVAVADKGSFRAAAKSLGRAQSGLSSAIANLEAELGLPLFDRSQHRPFLTEAGTTLLAEARSLLIRADSFRARAASFGEGVEAGLSVALDPLLPLPLVAAVIARFQAKFSSVRLELKTAPLTSALAMVLDGTCDIGLTAADEPDAHVVSEAIGDIAGMIPVCRSDHALAQPRPKARWTTVDLSDHVQIVVADPSERSLGRNFGVLSQQTYCVGDLTTKHALILAGAGWGNLPLWMVEADLAAGRLARMALAVRRSSAPDRMPLYIIRRVDRPFGPATSGLCHMMADEFRAVAQAGA</sequence>
<name>A0ACC5RDY3_9HYPH</name>
<protein>
    <submittedName>
        <fullName evidence="1">LysR family transcriptional regulator</fullName>
    </submittedName>
</protein>
<organism evidence="1 2">
    <name type="scientific">Taklimakanibacter albus</name>
    <dbReference type="NCBI Taxonomy" id="2800327"/>
    <lineage>
        <taxon>Bacteria</taxon>
        <taxon>Pseudomonadati</taxon>
        <taxon>Pseudomonadota</taxon>
        <taxon>Alphaproteobacteria</taxon>
        <taxon>Hyphomicrobiales</taxon>
        <taxon>Aestuariivirgaceae</taxon>
        <taxon>Taklimakanibacter</taxon>
    </lineage>
</organism>
<accession>A0ACC5RDY3</accession>
<reference evidence="1" key="1">
    <citation type="submission" date="2021-01" db="EMBL/GenBank/DDBJ databases">
        <authorList>
            <person name="Sun Q."/>
        </authorList>
    </citation>
    <scope>NUCLEOTIDE SEQUENCE</scope>
    <source>
        <strain evidence="1">YIM B02566</strain>
    </source>
</reference>
<comment type="caution">
    <text evidence="1">The sequence shown here is derived from an EMBL/GenBank/DDBJ whole genome shotgun (WGS) entry which is preliminary data.</text>
</comment>
<gene>
    <name evidence="1" type="ORF">JHL16_31060</name>
</gene>
<evidence type="ECO:0000313" key="1">
    <source>
        <dbReference type="EMBL" id="MBK1870847.1"/>
    </source>
</evidence>
<dbReference type="EMBL" id="JAENHL010000008">
    <property type="protein sequence ID" value="MBK1870847.1"/>
    <property type="molecule type" value="Genomic_DNA"/>
</dbReference>